<dbReference type="Proteomes" id="UP000501316">
    <property type="component" value="Chromosome"/>
</dbReference>
<dbReference type="PANTHER" id="PTHR22916:SF3">
    <property type="entry name" value="UDP-GLCNAC:BETAGAL BETA-1,3-N-ACETYLGLUCOSAMINYLTRANSFERASE-LIKE PROTEIN 1"/>
    <property type="match status" value="1"/>
</dbReference>
<protein>
    <submittedName>
        <fullName evidence="2">Glycosyltransferase</fullName>
    </submittedName>
</protein>
<sequence>MSDEEATPRFSLSLILPIKNAETGMKDLMHFLATQIKQLPKTELIMIDIGSTDNTVLAAVQSLHAEDLCGCVMQNGDTTVAAGLNTGLARANGTYVSFLFAHKLYKNSLPAYCQAAARTHADLIFGCWTPEAASHAAKRLPGAGPDTTDFARQLLKGSLALDLSAVLIRSQFLVKNGITFSEECRCGYAEEFLLRCLFMADTVYQSPVFLERGTAHELPQMPDGHSRGTAVLQKVDAMVRVLDILHTYSCGTPELMALFQEEYIPKTVLSCIDTLLNEGFRRSTIHLYLQQNGYDKLLLTGSKTDPVLRNRIFLWKACPLFYHTETSGEKPNTDRHTVLFPTVLSGRKKLHLPFKKKK</sequence>
<accession>A0A859DVS4</accession>
<organism evidence="2 4">
    <name type="scientific">Caproicibacterium lactatifermentans</name>
    <dbReference type="NCBI Taxonomy" id="2666138"/>
    <lineage>
        <taxon>Bacteria</taxon>
        <taxon>Bacillati</taxon>
        <taxon>Bacillota</taxon>
        <taxon>Clostridia</taxon>
        <taxon>Eubacteriales</taxon>
        <taxon>Oscillospiraceae</taxon>
        <taxon>Caproicibacterium</taxon>
    </lineage>
</organism>
<dbReference type="SUPFAM" id="SSF53448">
    <property type="entry name" value="Nucleotide-diphospho-sugar transferases"/>
    <property type="match status" value="1"/>
</dbReference>
<dbReference type="Pfam" id="PF00535">
    <property type="entry name" value="Glycos_transf_2"/>
    <property type="match status" value="1"/>
</dbReference>
<evidence type="ECO:0000259" key="1">
    <source>
        <dbReference type="Pfam" id="PF00535"/>
    </source>
</evidence>
<dbReference type="InterPro" id="IPR029044">
    <property type="entry name" value="Nucleotide-diphossugar_trans"/>
</dbReference>
<name>A0A859DVS4_9FIRM</name>
<gene>
    <name evidence="2" type="ORF">GJQ69_06280</name>
    <name evidence="3" type="ORF">GKP14_07250</name>
</gene>
<dbReference type="KEGG" id="clf:GJQ69_06280"/>
<dbReference type="InterPro" id="IPR001173">
    <property type="entry name" value="Glyco_trans_2-like"/>
</dbReference>
<reference evidence="3" key="3">
    <citation type="journal article" date="2022" name="Int. J. Syst. Evol. Microbiol.">
        <title>Caproicibacterium lactatifermentans sp. nov., isolated from pit clay used for the production of Chinese strong aroma-type liquor.</title>
        <authorList>
            <person name="Wang H."/>
            <person name="Gu Y."/>
            <person name="Zhao D."/>
            <person name="Qiao Z."/>
            <person name="Zheng J."/>
            <person name="Gao J."/>
            <person name="Ren C."/>
            <person name="Xu Y."/>
        </authorList>
    </citation>
    <scope>NUCLEOTIDE SEQUENCE</scope>
    <source>
        <strain evidence="3">JNU-WLY1368</strain>
    </source>
</reference>
<dbReference type="AlphaFoldDB" id="A0A859DVS4"/>
<evidence type="ECO:0000313" key="2">
    <source>
        <dbReference type="EMBL" id="QKN24121.1"/>
    </source>
</evidence>
<dbReference type="Gene3D" id="3.90.550.10">
    <property type="entry name" value="Spore Coat Polysaccharide Biosynthesis Protein SpsA, Chain A"/>
    <property type="match status" value="1"/>
</dbReference>
<feature type="domain" description="Glycosyltransferase 2-like" evidence="1">
    <location>
        <begin position="13"/>
        <end position="128"/>
    </location>
</feature>
<proteinExistence type="predicted"/>
<dbReference type="PANTHER" id="PTHR22916">
    <property type="entry name" value="GLYCOSYLTRANSFERASE"/>
    <property type="match status" value="1"/>
</dbReference>
<dbReference type="Proteomes" id="UP000509623">
    <property type="component" value="Chromosome"/>
</dbReference>
<dbReference type="GO" id="GO:0016758">
    <property type="term" value="F:hexosyltransferase activity"/>
    <property type="evidence" value="ECO:0007669"/>
    <property type="project" value="UniProtKB-ARBA"/>
</dbReference>
<reference evidence="3" key="2">
    <citation type="journal article" date="2021" name="Appl. Environ. Microbiol.">
        <title>Adaptability of a Caproate-Producing Bacterium Contributes to Its Dominance in an Anaerobic Fermentation System.</title>
        <authorList>
            <person name="Wang H."/>
            <person name="Gu Y."/>
            <person name="Zhou W."/>
            <person name="Zhao D."/>
            <person name="Qiao Z."/>
            <person name="Zheng J."/>
            <person name="Gao J."/>
            <person name="Chen X."/>
            <person name="Ren C."/>
            <person name="Xu Y."/>
        </authorList>
    </citation>
    <scope>NUCLEOTIDE SEQUENCE</scope>
    <source>
        <strain evidence="3">JNU-WLY1368</strain>
    </source>
</reference>
<evidence type="ECO:0000313" key="5">
    <source>
        <dbReference type="Proteomes" id="UP000509623"/>
    </source>
</evidence>
<evidence type="ECO:0000313" key="4">
    <source>
        <dbReference type="Proteomes" id="UP000501316"/>
    </source>
</evidence>
<dbReference type="RefSeq" id="WP_086035551.1">
    <property type="nucleotide sequence ID" value="NZ_CP046051.1"/>
</dbReference>
<reference evidence="4 5" key="1">
    <citation type="submission" date="2019-11" db="EMBL/GenBank/DDBJ databases">
        <authorList>
            <person name="Ren C."/>
            <person name="Wang H."/>
            <person name="Xu Y."/>
        </authorList>
    </citation>
    <scope>NUCLEOTIDE SEQUENCE [LARGE SCALE GENOMIC DNA]</scope>
    <source>
        <strain evidence="5">JNU-WLY1368</strain>
        <strain evidence="2 4">LBM 19010</strain>
    </source>
</reference>
<keyword evidence="2" id="KW-0808">Transferase</keyword>
<keyword evidence="5" id="KW-1185">Reference proteome</keyword>
<dbReference type="EMBL" id="CP046161">
    <property type="protein sequence ID" value="QKO30810.1"/>
    <property type="molecule type" value="Genomic_DNA"/>
</dbReference>
<evidence type="ECO:0000313" key="3">
    <source>
        <dbReference type="EMBL" id="QKO30810.1"/>
    </source>
</evidence>
<dbReference type="EMBL" id="CP046051">
    <property type="protein sequence ID" value="QKN24121.1"/>
    <property type="molecule type" value="Genomic_DNA"/>
</dbReference>